<dbReference type="AlphaFoldDB" id="A0A7N8Y7A4"/>
<keyword evidence="7" id="KW-1015">Disulfide bond</keyword>
<organism evidence="11 12">
    <name type="scientific">Mastacembelus armatus</name>
    <name type="common">zig-zag eel</name>
    <dbReference type="NCBI Taxonomy" id="205130"/>
    <lineage>
        <taxon>Eukaryota</taxon>
        <taxon>Metazoa</taxon>
        <taxon>Chordata</taxon>
        <taxon>Craniata</taxon>
        <taxon>Vertebrata</taxon>
        <taxon>Euteleostomi</taxon>
        <taxon>Actinopterygii</taxon>
        <taxon>Neopterygii</taxon>
        <taxon>Teleostei</taxon>
        <taxon>Neoteleostei</taxon>
        <taxon>Acanthomorphata</taxon>
        <taxon>Anabantaria</taxon>
        <taxon>Synbranchiformes</taxon>
        <taxon>Mastacembelidae</taxon>
        <taxon>Mastacembelus</taxon>
    </lineage>
</organism>
<sequence length="183" mass="20518">MASLISASDCGQKPAVVSEDLLLPLWCSAVGPTGGGGIRVESVQLPFITTADLPEDVTVEWKDWNNRKVHVYQDGSDRPEEQDGYYRNRTEMKKDLLRTGDLSLTLKHPTVRGTFTCRVYRERRVLMEKQVELWVTGLFFFGCVFVSGCLIEDKEESDALSSSSPPDSVMCPCWDFLPGTFTL</sequence>
<evidence type="ECO:0000256" key="3">
    <source>
        <dbReference type="ARBA" id="ARBA00022692"/>
    </source>
</evidence>
<keyword evidence="8" id="KW-0675">Receptor</keyword>
<keyword evidence="6" id="KW-0472">Membrane</keyword>
<comment type="subcellular location">
    <subcellularLocation>
        <location evidence="1">Cell membrane</location>
        <topology evidence="1">Single-pass type I membrane protein</topology>
    </subcellularLocation>
</comment>
<dbReference type="GO" id="GO:0071222">
    <property type="term" value="P:cellular response to lipopolysaccharide"/>
    <property type="evidence" value="ECO:0007669"/>
    <property type="project" value="TreeGrafter"/>
</dbReference>
<keyword evidence="2" id="KW-1003">Cell membrane</keyword>
<name>A0A7N8Y7A4_9TELE</name>
<reference evidence="11" key="2">
    <citation type="submission" date="2025-09" db="UniProtKB">
        <authorList>
            <consortium name="Ensembl"/>
        </authorList>
    </citation>
    <scope>IDENTIFICATION</scope>
</reference>
<keyword evidence="12" id="KW-1185">Reference proteome</keyword>
<dbReference type="GO" id="GO:0042130">
    <property type="term" value="P:negative regulation of T cell proliferation"/>
    <property type="evidence" value="ECO:0007669"/>
    <property type="project" value="TreeGrafter"/>
</dbReference>
<dbReference type="GO" id="GO:0006955">
    <property type="term" value="P:immune response"/>
    <property type="evidence" value="ECO:0007669"/>
    <property type="project" value="TreeGrafter"/>
</dbReference>
<proteinExistence type="predicted"/>
<dbReference type="GeneTree" id="ENSGT00940000177038"/>
<accession>A0A7N8Y7A4</accession>
<evidence type="ECO:0000256" key="8">
    <source>
        <dbReference type="ARBA" id="ARBA00023170"/>
    </source>
</evidence>
<evidence type="ECO:0000313" key="12">
    <source>
        <dbReference type="Proteomes" id="UP000261640"/>
    </source>
</evidence>
<protein>
    <recommendedName>
        <fullName evidence="13">Ig-like domain-containing protein</fullName>
    </recommendedName>
</protein>
<keyword evidence="10" id="KW-0393">Immunoglobulin domain</keyword>
<evidence type="ECO:0000256" key="2">
    <source>
        <dbReference type="ARBA" id="ARBA00022475"/>
    </source>
</evidence>
<dbReference type="PANTHER" id="PTHR25466">
    <property type="entry name" value="T-LYMPHOCYTE ACTIVATION ANTIGEN"/>
    <property type="match status" value="1"/>
</dbReference>
<dbReference type="Proteomes" id="UP000261640">
    <property type="component" value="Unplaced"/>
</dbReference>
<evidence type="ECO:0000256" key="10">
    <source>
        <dbReference type="ARBA" id="ARBA00023319"/>
    </source>
</evidence>
<evidence type="ECO:0008006" key="13">
    <source>
        <dbReference type="Google" id="ProtNLM"/>
    </source>
</evidence>
<keyword evidence="5" id="KW-1133">Transmembrane helix</keyword>
<evidence type="ECO:0000256" key="5">
    <source>
        <dbReference type="ARBA" id="ARBA00022989"/>
    </source>
</evidence>
<dbReference type="Ensembl" id="ENSMAMT00000038375.1">
    <property type="protein sequence ID" value="ENSMAMP00000061081.1"/>
    <property type="gene ID" value="ENSMAMG00000010303.2"/>
</dbReference>
<dbReference type="GO" id="GO:0042102">
    <property type="term" value="P:positive regulation of T cell proliferation"/>
    <property type="evidence" value="ECO:0007669"/>
    <property type="project" value="TreeGrafter"/>
</dbReference>
<dbReference type="InterPro" id="IPR013783">
    <property type="entry name" value="Ig-like_fold"/>
</dbReference>
<dbReference type="GO" id="GO:0009897">
    <property type="term" value="C:external side of plasma membrane"/>
    <property type="evidence" value="ECO:0007669"/>
    <property type="project" value="TreeGrafter"/>
</dbReference>
<dbReference type="Gene3D" id="2.60.40.10">
    <property type="entry name" value="Immunoglobulins"/>
    <property type="match status" value="1"/>
</dbReference>
<keyword evidence="4" id="KW-0732">Signal</keyword>
<dbReference type="InterPro" id="IPR051713">
    <property type="entry name" value="T-cell_Activation_Regulation"/>
</dbReference>
<evidence type="ECO:0000256" key="6">
    <source>
        <dbReference type="ARBA" id="ARBA00023136"/>
    </source>
</evidence>
<dbReference type="GO" id="GO:0007166">
    <property type="term" value="P:cell surface receptor signaling pathway"/>
    <property type="evidence" value="ECO:0007669"/>
    <property type="project" value="TreeGrafter"/>
</dbReference>
<dbReference type="PANTHER" id="PTHR25466:SF14">
    <property type="entry name" value="BUTYROPHILIN SUBFAMILY 2 MEMBER A2-LIKE-RELATED"/>
    <property type="match status" value="1"/>
</dbReference>
<keyword evidence="9" id="KW-0325">Glycoprotein</keyword>
<dbReference type="SUPFAM" id="SSF48726">
    <property type="entry name" value="Immunoglobulin"/>
    <property type="match status" value="1"/>
</dbReference>
<evidence type="ECO:0000256" key="1">
    <source>
        <dbReference type="ARBA" id="ARBA00004251"/>
    </source>
</evidence>
<dbReference type="InterPro" id="IPR036179">
    <property type="entry name" value="Ig-like_dom_sf"/>
</dbReference>
<reference evidence="11" key="1">
    <citation type="submission" date="2025-08" db="UniProtKB">
        <authorList>
            <consortium name="Ensembl"/>
        </authorList>
    </citation>
    <scope>IDENTIFICATION</scope>
</reference>
<evidence type="ECO:0000256" key="9">
    <source>
        <dbReference type="ARBA" id="ARBA00023180"/>
    </source>
</evidence>
<dbReference type="GO" id="GO:0031295">
    <property type="term" value="P:T cell costimulation"/>
    <property type="evidence" value="ECO:0007669"/>
    <property type="project" value="TreeGrafter"/>
</dbReference>
<evidence type="ECO:0000256" key="7">
    <source>
        <dbReference type="ARBA" id="ARBA00023157"/>
    </source>
</evidence>
<evidence type="ECO:0000313" key="11">
    <source>
        <dbReference type="Ensembl" id="ENSMAMP00000061081.1"/>
    </source>
</evidence>
<keyword evidence="3" id="KW-0812">Transmembrane</keyword>
<evidence type="ECO:0000256" key="4">
    <source>
        <dbReference type="ARBA" id="ARBA00022729"/>
    </source>
</evidence>